<accession>A0ACC1S8J2</accession>
<name>A0ACC1S8J2_9HYPO</name>
<keyword evidence="2" id="KW-1185">Reference proteome</keyword>
<evidence type="ECO:0000313" key="1">
    <source>
        <dbReference type="EMBL" id="KAJ3534208.1"/>
    </source>
</evidence>
<gene>
    <name evidence="1" type="ORF">NM208_g7635</name>
</gene>
<dbReference type="Proteomes" id="UP001148629">
    <property type="component" value="Unassembled WGS sequence"/>
</dbReference>
<dbReference type="EMBL" id="JANRMS010000803">
    <property type="protein sequence ID" value="KAJ3534208.1"/>
    <property type="molecule type" value="Genomic_DNA"/>
</dbReference>
<evidence type="ECO:0000313" key="2">
    <source>
        <dbReference type="Proteomes" id="UP001148629"/>
    </source>
</evidence>
<sequence>MPSTSATAVDLFKAKFPGKVTTPDSATEYEAENSCPWSQRCCAPAAAYIHPGTAGEVAEALKIVKEIGCKFAIRTSGHNPNVGFSSTDEAGIVLDLRRLNSKELVQGNVARLGAGNTWGGCGMGAFPNLHGLGTDNIEGFEVVLADGSIVNATPDSNVDLYKSLKGGAANFAVVTRFDLKTQPLLKVQYTISLYNPEDYIGIIDATVQVQKSMETDPKIGLFTNFNAGFVAVILLYADQPTEPIEAFRPFYDLKSILTVALPTTNGTLLSSLGLWDMIKDLKSARTIGTITTKVSQDLYTDVYKAWLEISQTLPEGAVLHHTIQPIGTACIRAAENNGGNIMGLEEVPQCWWVFTCEWIKGACEDSVAEKAVETIVQKAEASAKEKGLLLDFLAMNFAGAFQKTLRGYGEESVKQMLETAAKYDADGVFQHLQNDGFLLRNNV</sequence>
<proteinExistence type="predicted"/>
<reference evidence="1" key="1">
    <citation type="submission" date="2022-08" db="EMBL/GenBank/DDBJ databases">
        <title>Genome Sequence of Fusarium decemcellulare.</title>
        <authorList>
            <person name="Buettner E."/>
        </authorList>
    </citation>
    <scope>NUCLEOTIDE SEQUENCE</scope>
    <source>
        <strain evidence="1">Babe19</strain>
    </source>
</reference>
<protein>
    <submittedName>
        <fullName evidence="1">Uncharacterized protein</fullName>
    </submittedName>
</protein>
<organism evidence="1 2">
    <name type="scientific">Fusarium decemcellulare</name>
    <dbReference type="NCBI Taxonomy" id="57161"/>
    <lineage>
        <taxon>Eukaryota</taxon>
        <taxon>Fungi</taxon>
        <taxon>Dikarya</taxon>
        <taxon>Ascomycota</taxon>
        <taxon>Pezizomycotina</taxon>
        <taxon>Sordariomycetes</taxon>
        <taxon>Hypocreomycetidae</taxon>
        <taxon>Hypocreales</taxon>
        <taxon>Nectriaceae</taxon>
        <taxon>Fusarium</taxon>
        <taxon>Fusarium decemcellulare species complex</taxon>
    </lineage>
</organism>
<comment type="caution">
    <text evidence="1">The sequence shown here is derived from an EMBL/GenBank/DDBJ whole genome shotgun (WGS) entry which is preliminary data.</text>
</comment>